<dbReference type="AlphaFoldDB" id="A0A5B8YJG1"/>
<reference evidence="1 2" key="1">
    <citation type="submission" date="2019-08" db="EMBL/GenBank/DDBJ databases">
        <title>Antarcticibacterium arcticum sp. nov., a bacterium isolated from marine sediment of the Canadian Beaufort Sea.</title>
        <authorList>
            <person name="Lee Y.M."/>
            <person name="Baek K."/>
            <person name="Lee D.-H."/>
            <person name="Shin S.C."/>
            <person name="Jin Y.K."/>
            <person name="Park Y."/>
        </authorList>
    </citation>
    <scope>NUCLEOTIDE SEQUENCE [LARGE SCALE GENOMIC DNA]</scope>
    <source>
        <strain evidence="1 2">PAMC 28998</strain>
    </source>
</reference>
<proteinExistence type="predicted"/>
<protein>
    <submittedName>
        <fullName evidence="1">Uncharacterized protein</fullName>
    </submittedName>
</protein>
<dbReference type="Pfam" id="PF02348">
    <property type="entry name" value="CTP_transf_3"/>
    <property type="match status" value="1"/>
</dbReference>
<dbReference type="InterPro" id="IPR029044">
    <property type="entry name" value="Nucleotide-diphossugar_trans"/>
</dbReference>
<dbReference type="Proteomes" id="UP000321954">
    <property type="component" value="Chromosome"/>
</dbReference>
<keyword evidence="2" id="KW-1185">Reference proteome</keyword>
<gene>
    <name evidence="1" type="ORF">FK178_01760</name>
</gene>
<dbReference type="EMBL" id="CP042476">
    <property type="protein sequence ID" value="QED36516.1"/>
    <property type="molecule type" value="Genomic_DNA"/>
</dbReference>
<dbReference type="RefSeq" id="WP_146830401.1">
    <property type="nucleotide sequence ID" value="NZ_CP042476.1"/>
</dbReference>
<dbReference type="Gene3D" id="3.90.550.10">
    <property type="entry name" value="Spore Coat Polysaccharide Biosynthesis Protein SpsA, Chain A"/>
    <property type="match status" value="1"/>
</dbReference>
<evidence type="ECO:0000313" key="2">
    <source>
        <dbReference type="Proteomes" id="UP000321954"/>
    </source>
</evidence>
<organism evidence="1 2">
    <name type="scientific">Antarcticibacterium arcticum</name>
    <dbReference type="NCBI Taxonomy" id="2585771"/>
    <lineage>
        <taxon>Bacteria</taxon>
        <taxon>Pseudomonadati</taxon>
        <taxon>Bacteroidota</taxon>
        <taxon>Flavobacteriia</taxon>
        <taxon>Flavobacteriales</taxon>
        <taxon>Flavobacteriaceae</taxon>
        <taxon>Antarcticibacterium</taxon>
    </lineage>
</organism>
<accession>A0A5B8YJG1</accession>
<evidence type="ECO:0000313" key="1">
    <source>
        <dbReference type="EMBL" id="QED36516.1"/>
    </source>
</evidence>
<sequence>MEDGLLNNKVGFIIQARMKSTRLPGKILMPLPLGGLYHY</sequence>
<dbReference type="KEGG" id="anp:FK178_01760"/>
<dbReference type="OrthoDB" id="9815559at2"/>
<dbReference type="InterPro" id="IPR003329">
    <property type="entry name" value="Cytidylyl_trans"/>
</dbReference>
<name>A0A5B8YJG1_9FLAO</name>